<dbReference type="InterPro" id="IPR045058">
    <property type="entry name" value="GIMA/IAN/Toc"/>
</dbReference>
<keyword evidence="3" id="KW-0342">GTP-binding</keyword>
<evidence type="ECO:0000259" key="5">
    <source>
        <dbReference type="PROSITE" id="PS51720"/>
    </source>
</evidence>
<dbReference type="PROSITE" id="PS51720">
    <property type="entry name" value="G_AIG1"/>
    <property type="match status" value="1"/>
</dbReference>
<dbReference type="PANTHER" id="PTHR10903:SF190">
    <property type="entry name" value="GTPASE IMAP FAMILY MEMBER 4-LIKE"/>
    <property type="match status" value="1"/>
</dbReference>
<evidence type="ECO:0000256" key="4">
    <source>
        <dbReference type="SAM" id="Phobius"/>
    </source>
</evidence>
<reference evidence="6" key="1">
    <citation type="submission" date="2025-08" db="UniProtKB">
        <authorList>
            <consortium name="Ensembl"/>
        </authorList>
    </citation>
    <scope>IDENTIFICATION</scope>
</reference>
<dbReference type="AlphaFoldDB" id="A0A671K0H2"/>
<organism evidence="6 7">
    <name type="scientific">Sinocyclocheilus anshuiensis</name>
    <dbReference type="NCBI Taxonomy" id="1608454"/>
    <lineage>
        <taxon>Eukaryota</taxon>
        <taxon>Metazoa</taxon>
        <taxon>Chordata</taxon>
        <taxon>Craniata</taxon>
        <taxon>Vertebrata</taxon>
        <taxon>Euteleostomi</taxon>
        <taxon>Actinopterygii</taxon>
        <taxon>Neopterygii</taxon>
        <taxon>Teleostei</taxon>
        <taxon>Ostariophysi</taxon>
        <taxon>Cypriniformes</taxon>
        <taxon>Cyprinidae</taxon>
        <taxon>Cyprininae</taxon>
        <taxon>Sinocyclocheilus</taxon>
    </lineage>
</organism>
<keyword evidence="4" id="KW-0812">Transmembrane</keyword>
<dbReference type="GO" id="GO:0005525">
    <property type="term" value="F:GTP binding"/>
    <property type="evidence" value="ECO:0007669"/>
    <property type="project" value="UniProtKB-KW"/>
</dbReference>
<feature type="transmembrane region" description="Helical" evidence="4">
    <location>
        <begin position="89"/>
        <end position="107"/>
    </location>
</feature>
<name>A0A671K0H2_9TELE</name>
<dbReference type="Proteomes" id="UP000472260">
    <property type="component" value="Unassembled WGS sequence"/>
</dbReference>
<feature type="domain" description="AIG1-type G" evidence="5">
    <location>
        <begin position="11"/>
        <end position="108"/>
    </location>
</feature>
<evidence type="ECO:0000256" key="3">
    <source>
        <dbReference type="ARBA" id="ARBA00023134"/>
    </source>
</evidence>
<evidence type="ECO:0000313" key="6">
    <source>
        <dbReference type="Ensembl" id="ENSSANP00000000383.1"/>
    </source>
</evidence>
<reference evidence="6" key="2">
    <citation type="submission" date="2025-09" db="UniProtKB">
        <authorList>
            <consortium name="Ensembl"/>
        </authorList>
    </citation>
    <scope>IDENTIFICATION</scope>
</reference>
<protein>
    <recommendedName>
        <fullName evidence="5">AIG1-type G domain-containing protein</fullName>
    </recommendedName>
</protein>
<evidence type="ECO:0000256" key="2">
    <source>
        <dbReference type="ARBA" id="ARBA00022741"/>
    </source>
</evidence>
<keyword evidence="4" id="KW-0472">Membrane</keyword>
<dbReference type="Gene3D" id="3.40.50.300">
    <property type="entry name" value="P-loop containing nucleotide triphosphate hydrolases"/>
    <property type="match status" value="1"/>
</dbReference>
<dbReference type="PANTHER" id="PTHR10903">
    <property type="entry name" value="GTPASE, IMAP FAMILY MEMBER-RELATED"/>
    <property type="match status" value="1"/>
</dbReference>
<keyword evidence="7" id="KW-1185">Reference proteome</keyword>
<proteinExistence type="inferred from homology"/>
<evidence type="ECO:0000313" key="7">
    <source>
        <dbReference type="Proteomes" id="UP000472260"/>
    </source>
</evidence>
<dbReference type="Pfam" id="PF04548">
    <property type="entry name" value="AIG1"/>
    <property type="match status" value="1"/>
</dbReference>
<keyword evidence="2" id="KW-0547">Nucleotide-binding</keyword>
<sequence length="108" mass="12207">MIKTYFMIVAAEEWRIMLLGARGSGKSSTGNTVLRCNAFQSDMQLSRVTQFCERATGNINGRPVAIIETPGLNRIGRTEREVTREILKLLMYFFCFLPLSKIIVFIVG</sequence>
<dbReference type="Ensembl" id="ENSSANT00000000441.1">
    <property type="protein sequence ID" value="ENSSANP00000000383.1"/>
    <property type="gene ID" value="ENSSANG00000000279.1"/>
</dbReference>
<comment type="similarity">
    <text evidence="1">Belongs to the TRAFAC class TrmE-Era-EngA-EngB-Septin-like GTPase superfamily. AIG1/Toc34/Toc159-like paraseptin GTPase family. IAN subfamily.</text>
</comment>
<dbReference type="SUPFAM" id="SSF52540">
    <property type="entry name" value="P-loop containing nucleoside triphosphate hydrolases"/>
    <property type="match status" value="1"/>
</dbReference>
<evidence type="ECO:0000256" key="1">
    <source>
        <dbReference type="ARBA" id="ARBA00008535"/>
    </source>
</evidence>
<dbReference type="InterPro" id="IPR027417">
    <property type="entry name" value="P-loop_NTPase"/>
</dbReference>
<dbReference type="InterPro" id="IPR006703">
    <property type="entry name" value="G_AIG1"/>
</dbReference>
<accession>A0A671K0H2</accession>
<keyword evidence="4" id="KW-1133">Transmembrane helix</keyword>